<name>A0A2A2TFG0_9CYAN</name>
<dbReference type="AlphaFoldDB" id="A0A2A2TFG0"/>
<accession>A0A2A2TFG0</accession>
<keyword evidence="1" id="KW-0812">Transmembrane</keyword>
<keyword evidence="3" id="KW-1185">Reference proteome</keyword>
<comment type="caution">
    <text evidence="2">The sequence shown here is derived from an EMBL/GenBank/DDBJ whole genome shotgun (WGS) entry which is preliminary data.</text>
</comment>
<sequence length="181" mass="20461">MLQNIGKIPSFKLGKNQVITLLLFLGFVAFFLSLMVVNLSSNSHMLTWKKAEEITPQPLLKIVLSQKHARYINVSSIQVMRVPSHGAGDLYIFDFRSFQLCGAGGCLYSIYNKSGKLILEFIANPLLPEKENLIQVSDTVNQGFPCLIINQSISTSQLLSKNKFCYQDGRYFRLNQDFTTE</sequence>
<evidence type="ECO:0000313" key="3">
    <source>
        <dbReference type="Proteomes" id="UP000218238"/>
    </source>
</evidence>
<evidence type="ECO:0000313" key="2">
    <source>
        <dbReference type="EMBL" id="PAX52368.1"/>
    </source>
</evidence>
<keyword evidence="2" id="KW-0418">Kinase</keyword>
<dbReference type="Proteomes" id="UP000218238">
    <property type="component" value="Unassembled WGS sequence"/>
</dbReference>
<evidence type="ECO:0000256" key="1">
    <source>
        <dbReference type="SAM" id="Phobius"/>
    </source>
</evidence>
<reference evidence="2 3" key="1">
    <citation type="submission" date="2017-08" db="EMBL/GenBank/DDBJ databases">
        <title>Draft genome sequence of filamentous cyanobacterium Calothrix elsteri CCALA 953.</title>
        <authorList>
            <person name="Gagunashvili A.N."/>
            <person name="Elster J."/>
            <person name="Andresson O.S."/>
        </authorList>
    </citation>
    <scope>NUCLEOTIDE SEQUENCE [LARGE SCALE GENOMIC DNA]</scope>
    <source>
        <strain evidence="2 3">CCALA 953</strain>
    </source>
</reference>
<gene>
    <name evidence="2" type="ORF">CK510_19685</name>
</gene>
<protein>
    <submittedName>
        <fullName evidence="2">Histidine kinase</fullName>
    </submittedName>
</protein>
<feature type="transmembrane region" description="Helical" evidence="1">
    <location>
        <begin position="18"/>
        <end position="40"/>
    </location>
</feature>
<dbReference type="GO" id="GO:0016301">
    <property type="term" value="F:kinase activity"/>
    <property type="evidence" value="ECO:0007669"/>
    <property type="project" value="UniProtKB-KW"/>
</dbReference>
<dbReference type="OrthoDB" id="511072at2"/>
<proteinExistence type="predicted"/>
<dbReference type="RefSeq" id="WP_095723318.1">
    <property type="nucleotide sequence ID" value="NZ_NTFS01000247.1"/>
</dbReference>
<organism evidence="2 3">
    <name type="scientific">Brunnivagina elsteri CCALA 953</name>
    <dbReference type="NCBI Taxonomy" id="987040"/>
    <lineage>
        <taxon>Bacteria</taxon>
        <taxon>Bacillati</taxon>
        <taxon>Cyanobacteriota</taxon>
        <taxon>Cyanophyceae</taxon>
        <taxon>Nostocales</taxon>
        <taxon>Calotrichaceae</taxon>
        <taxon>Brunnivagina</taxon>
    </lineage>
</organism>
<dbReference type="EMBL" id="NTFS01000247">
    <property type="protein sequence ID" value="PAX52368.1"/>
    <property type="molecule type" value="Genomic_DNA"/>
</dbReference>
<keyword evidence="2" id="KW-0808">Transferase</keyword>
<keyword evidence="1" id="KW-1133">Transmembrane helix</keyword>
<keyword evidence="1" id="KW-0472">Membrane</keyword>